<evidence type="ECO:0000313" key="4">
    <source>
        <dbReference type="Proteomes" id="UP001589607"/>
    </source>
</evidence>
<name>A0ABV5GSC5_9FLAO</name>
<evidence type="ECO:0000313" key="3">
    <source>
        <dbReference type="EMBL" id="MFB9098174.1"/>
    </source>
</evidence>
<feature type="compositionally biased region" description="Polar residues" evidence="1">
    <location>
        <begin position="281"/>
        <end position="291"/>
    </location>
</feature>
<protein>
    <submittedName>
        <fullName evidence="3">Uncharacterized protein</fullName>
    </submittedName>
</protein>
<organism evidence="3 4">
    <name type="scientific">Flavobacterium jumunjinense</name>
    <dbReference type="NCBI Taxonomy" id="998845"/>
    <lineage>
        <taxon>Bacteria</taxon>
        <taxon>Pseudomonadati</taxon>
        <taxon>Bacteroidota</taxon>
        <taxon>Flavobacteriia</taxon>
        <taxon>Flavobacteriales</taxon>
        <taxon>Flavobacteriaceae</taxon>
        <taxon>Flavobacterium</taxon>
    </lineage>
</organism>
<reference evidence="3 4" key="1">
    <citation type="submission" date="2024-09" db="EMBL/GenBank/DDBJ databases">
        <authorList>
            <person name="Sun Q."/>
            <person name="Mori K."/>
        </authorList>
    </citation>
    <scope>NUCLEOTIDE SEQUENCE [LARGE SCALE GENOMIC DNA]</scope>
    <source>
        <strain evidence="3 4">CECT 7955</strain>
    </source>
</reference>
<sequence>MKENYLLLLIALFFLCNSCSTSDLDDESSAKSNPLLAAKQTAAFYDDLVLRWAPVHHQDVDNSGCGAMNGRGDYITAINFDNDWNSRNNWDNIEPSKNYNPLAHCYYSVVETSTHYFILYAFFHPRDWANVCFFGIDYHENDLEGQLSIIKKATTNNGYGEFLGMVTVAHTDFYSFTPTGSSLQANNEDIDGTVSYENYNNEQHPVTAQESKGHGLKAWPAYKIIGDGIKYYPSLTTAEAPLNNNDRNVTYKLVNIFEPNGFWAKRYDASFLNNAKSFHSTKGSGNANTPWNWDDKNDNPSAGELATDPVKLVKDYFKNLGNFSSTYTKNQYKGIN</sequence>
<keyword evidence="4" id="KW-1185">Reference proteome</keyword>
<evidence type="ECO:0000256" key="1">
    <source>
        <dbReference type="SAM" id="MobiDB-lite"/>
    </source>
</evidence>
<accession>A0ABV5GSC5</accession>
<dbReference type="Proteomes" id="UP001589607">
    <property type="component" value="Unassembled WGS sequence"/>
</dbReference>
<gene>
    <name evidence="3" type="ORF">ACFFVF_16800</name>
</gene>
<keyword evidence="2" id="KW-0732">Signal</keyword>
<dbReference type="EMBL" id="JBHMEY010000067">
    <property type="protein sequence ID" value="MFB9098174.1"/>
    <property type="molecule type" value="Genomic_DNA"/>
</dbReference>
<feature type="signal peptide" evidence="2">
    <location>
        <begin position="1"/>
        <end position="21"/>
    </location>
</feature>
<feature type="chain" id="PRO_5045140095" evidence="2">
    <location>
        <begin position="22"/>
        <end position="336"/>
    </location>
</feature>
<proteinExistence type="predicted"/>
<comment type="caution">
    <text evidence="3">The sequence shown here is derived from an EMBL/GenBank/DDBJ whole genome shotgun (WGS) entry which is preliminary data.</text>
</comment>
<feature type="region of interest" description="Disordered" evidence="1">
    <location>
        <begin position="281"/>
        <end position="305"/>
    </location>
</feature>
<evidence type="ECO:0000256" key="2">
    <source>
        <dbReference type="SAM" id="SignalP"/>
    </source>
</evidence>
<dbReference type="RefSeq" id="WP_236456266.1">
    <property type="nucleotide sequence ID" value="NZ_CP091285.1"/>
</dbReference>